<dbReference type="EMBL" id="JBCEVZ010000023">
    <property type="protein sequence ID" value="MEL5994814.1"/>
    <property type="molecule type" value="Genomic_DNA"/>
</dbReference>
<keyword evidence="2" id="KW-1185">Reference proteome</keyword>
<dbReference type="Proteomes" id="UP001479606">
    <property type="component" value="Unassembled WGS sequence"/>
</dbReference>
<proteinExistence type="predicted"/>
<sequence length="229" mass="25992">MITTTARTNRFLLLAVSLSLGLLNGCKKDSAVPAEPIEPEAFDLRLFTNGREIKDAAAKDKFLRHMTASHAEFIPLPTPLPGEKVIFLAPDTVILNSRLYNKARFSVVKNNAQHLFYSDTPNIIYNDVRNGPPVFGILMYDMLKYTSPLTPYPAGSTRAIGKQVHVGYRHDNQMYISVMRYHWVWADQWNGSLWQSGLMFNEFNESVIPRIGATDTLAIRFDKIKFPIQ</sequence>
<organism evidence="1 2">
    <name type="scientific">Hymenobacter segetis</name>
    <dbReference type="NCBI Taxonomy" id="2025509"/>
    <lineage>
        <taxon>Bacteria</taxon>
        <taxon>Pseudomonadati</taxon>
        <taxon>Bacteroidota</taxon>
        <taxon>Cytophagia</taxon>
        <taxon>Cytophagales</taxon>
        <taxon>Hymenobacteraceae</taxon>
        <taxon>Hymenobacter</taxon>
    </lineage>
</organism>
<accession>A0ABU9LVS3</accession>
<gene>
    <name evidence="1" type="ORF">AAFH49_11400</name>
</gene>
<reference evidence="1 2" key="1">
    <citation type="journal article" date="2018" name="Arch. Microbiol.">
        <title>Hymenobacter segetis sp. nov., isolated from soil.</title>
        <authorList>
            <person name="Ten L.N."/>
            <person name="Lim S.J."/>
            <person name="Kim B.O."/>
            <person name="Kang I.K."/>
            <person name="Jung H.Y."/>
        </authorList>
    </citation>
    <scope>NUCLEOTIDE SEQUENCE [LARGE SCALE GENOMIC DNA]</scope>
    <source>
        <strain evidence="1 2">S7-3-11</strain>
    </source>
</reference>
<evidence type="ECO:0000313" key="2">
    <source>
        <dbReference type="Proteomes" id="UP001479606"/>
    </source>
</evidence>
<dbReference type="RefSeq" id="WP_342298200.1">
    <property type="nucleotide sequence ID" value="NZ_JBCEVZ010000023.1"/>
</dbReference>
<comment type="caution">
    <text evidence="1">The sequence shown here is derived from an EMBL/GenBank/DDBJ whole genome shotgun (WGS) entry which is preliminary data.</text>
</comment>
<name>A0ABU9LVS3_9BACT</name>
<protein>
    <submittedName>
        <fullName evidence="1">Uncharacterized protein</fullName>
    </submittedName>
</protein>
<evidence type="ECO:0000313" key="1">
    <source>
        <dbReference type="EMBL" id="MEL5994814.1"/>
    </source>
</evidence>